<dbReference type="PRINTS" id="PR00032">
    <property type="entry name" value="HTHARAC"/>
</dbReference>
<keyword evidence="6" id="KW-1185">Reference proteome</keyword>
<reference evidence="5 6" key="1">
    <citation type="submission" date="2021-02" db="EMBL/GenBank/DDBJ databases">
        <authorList>
            <person name="Vanwijnsberghe S."/>
        </authorList>
    </citation>
    <scope>NUCLEOTIDE SEQUENCE [LARGE SCALE GENOMIC DNA]</scope>
    <source>
        <strain evidence="5 6">LMG 31837</strain>
    </source>
</reference>
<accession>A0ABM8RP40</accession>
<keyword evidence="2" id="KW-0238">DNA-binding</keyword>
<evidence type="ECO:0000256" key="3">
    <source>
        <dbReference type="ARBA" id="ARBA00023163"/>
    </source>
</evidence>
<evidence type="ECO:0000313" key="6">
    <source>
        <dbReference type="Proteomes" id="UP000672526"/>
    </source>
</evidence>
<dbReference type="RefSeq" id="WP_211612493.1">
    <property type="nucleotide sequence ID" value="NZ_CAJNBK010000009.1"/>
</dbReference>
<evidence type="ECO:0000256" key="2">
    <source>
        <dbReference type="ARBA" id="ARBA00023125"/>
    </source>
</evidence>
<keyword evidence="3" id="KW-0804">Transcription</keyword>
<evidence type="ECO:0000313" key="5">
    <source>
        <dbReference type="EMBL" id="CAE6763966.1"/>
    </source>
</evidence>
<sequence length="329" mass="37493">MLANGIAYNRFDVSGLPPQQQLLAYWEQLGQIIELVPSREQVRQPFICINNRYEIGEFRISDTYTDQIMIERTVARISRDTVRGIGFTLFLDGEAHSTTTLARKHEHLFGGGSVLATDFEQPIRVRRQACRYITLVVPSNLLRHVFSDPEALHGRVLDPNRPATRLIVERAKTLVENFRSMSFGEGHRKLAGLVELIAAAFGEEAGLSGSKRAVGRALMFEYTRRYVRANLQECELSPESVVESLGLPRSTIYRLFEHEGGLGAYIRHLRLRAAADELVRFPSVPIKDVGYSVGFKSASDFTRAFRRAYEMTPQEMRLNDFRYPHTEQR</sequence>
<dbReference type="PROSITE" id="PS01124">
    <property type="entry name" value="HTH_ARAC_FAMILY_2"/>
    <property type="match status" value="1"/>
</dbReference>
<proteinExistence type="predicted"/>
<feature type="domain" description="HTH araC/xylS-type" evidence="4">
    <location>
        <begin position="221"/>
        <end position="319"/>
    </location>
</feature>
<dbReference type="InterPro" id="IPR020449">
    <property type="entry name" value="Tscrpt_reg_AraC-type_HTH"/>
</dbReference>
<dbReference type="InterPro" id="IPR050204">
    <property type="entry name" value="AraC_XylS_family_regulators"/>
</dbReference>
<comment type="caution">
    <text evidence="5">The sequence shown here is derived from an EMBL/GenBank/DDBJ whole genome shotgun (WGS) entry which is preliminary data.</text>
</comment>
<evidence type="ECO:0000256" key="1">
    <source>
        <dbReference type="ARBA" id="ARBA00023015"/>
    </source>
</evidence>
<name>A0ABM8RP40_9BURK</name>
<dbReference type="SMART" id="SM00342">
    <property type="entry name" value="HTH_ARAC"/>
    <property type="match status" value="1"/>
</dbReference>
<dbReference type="PANTHER" id="PTHR46796">
    <property type="entry name" value="HTH-TYPE TRANSCRIPTIONAL ACTIVATOR RHAS-RELATED"/>
    <property type="match status" value="1"/>
</dbReference>
<keyword evidence="1" id="KW-0805">Transcription regulation</keyword>
<dbReference type="EMBL" id="CAJNBK010000009">
    <property type="protein sequence ID" value="CAE6763966.1"/>
    <property type="molecule type" value="Genomic_DNA"/>
</dbReference>
<dbReference type="InterPro" id="IPR018060">
    <property type="entry name" value="HTH_AraC"/>
</dbReference>
<dbReference type="PROSITE" id="PS00041">
    <property type="entry name" value="HTH_ARAC_FAMILY_1"/>
    <property type="match status" value="1"/>
</dbReference>
<dbReference type="InterPro" id="IPR009057">
    <property type="entry name" value="Homeodomain-like_sf"/>
</dbReference>
<dbReference type="Proteomes" id="UP000672526">
    <property type="component" value="Unassembled WGS sequence"/>
</dbReference>
<gene>
    <name evidence="5" type="ORF">R69888_03541</name>
</gene>
<dbReference type="SUPFAM" id="SSF46689">
    <property type="entry name" value="Homeodomain-like"/>
    <property type="match status" value="1"/>
</dbReference>
<protein>
    <recommendedName>
        <fullName evidence="4">HTH araC/xylS-type domain-containing protein</fullName>
    </recommendedName>
</protein>
<dbReference type="PANTHER" id="PTHR46796:SF6">
    <property type="entry name" value="ARAC SUBFAMILY"/>
    <property type="match status" value="1"/>
</dbReference>
<dbReference type="Pfam" id="PF12833">
    <property type="entry name" value="HTH_18"/>
    <property type="match status" value="1"/>
</dbReference>
<dbReference type="InterPro" id="IPR018062">
    <property type="entry name" value="HTH_AraC-typ_CS"/>
</dbReference>
<organism evidence="5 6">
    <name type="scientific">Paraburkholderia haematera</name>
    <dbReference type="NCBI Taxonomy" id="2793077"/>
    <lineage>
        <taxon>Bacteria</taxon>
        <taxon>Pseudomonadati</taxon>
        <taxon>Pseudomonadota</taxon>
        <taxon>Betaproteobacteria</taxon>
        <taxon>Burkholderiales</taxon>
        <taxon>Burkholderiaceae</taxon>
        <taxon>Paraburkholderia</taxon>
    </lineage>
</organism>
<dbReference type="Gene3D" id="1.10.10.60">
    <property type="entry name" value="Homeodomain-like"/>
    <property type="match status" value="1"/>
</dbReference>
<evidence type="ECO:0000259" key="4">
    <source>
        <dbReference type="PROSITE" id="PS01124"/>
    </source>
</evidence>